<gene>
    <name evidence="2" type="ORF">NQ519_07780</name>
</gene>
<dbReference type="InterPro" id="IPR046697">
    <property type="entry name" value="DUF6567"/>
</dbReference>
<evidence type="ECO:0000313" key="2">
    <source>
        <dbReference type="EMBL" id="UWN66727.1"/>
    </source>
</evidence>
<feature type="chain" id="PRO_5045700746" description="Lipoprotein" evidence="1">
    <location>
        <begin position="24"/>
        <end position="121"/>
    </location>
</feature>
<feature type="signal peptide" evidence="1">
    <location>
        <begin position="1"/>
        <end position="23"/>
    </location>
</feature>
<dbReference type="EMBL" id="CP102252">
    <property type="protein sequence ID" value="UWN66727.1"/>
    <property type="molecule type" value="Genomic_DNA"/>
</dbReference>
<proteinExistence type="predicted"/>
<accession>A0ABY5VCT2</accession>
<dbReference type="RefSeq" id="WP_019151726.1">
    <property type="nucleotide sequence ID" value="NZ_CP102252.1"/>
</dbReference>
<evidence type="ECO:0000256" key="1">
    <source>
        <dbReference type="SAM" id="SignalP"/>
    </source>
</evidence>
<keyword evidence="1" id="KW-0732">Signal</keyword>
<protein>
    <recommendedName>
        <fullName evidence="4">Lipoprotein</fullName>
    </recommendedName>
</protein>
<dbReference type="Proteomes" id="UP001058267">
    <property type="component" value="Chromosome"/>
</dbReference>
<sequence length="121" mass="12937">MKKLSFVAAIAAMGLMTSCATSAHLMSNRNVTQTNVELAQKNYRVIGTVEGSAKIGRVFGIGGISGKAIRANAYADMVKNAKLSGSQAIINTTTEVKQRGVAPFYWKTVVTTYGQVVEFTE</sequence>
<evidence type="ECO:0008006" key="4">
    <source>
        <dbReference type="Google" id="ProtNLM"/>
    </source>
</evidence>
<dbReference type="PROSITE" id="PS51257">
    <property type="entry name" value="PROKAR_LIPOPROTEIN"/>
    <property type="match status" value="1"/>
</dbReference>
<evidence type="ECO:0000313" key="3">
    <source>
        <dbReference type="Proteomes" id="UP001058267"/>
    </source>
</evidence>
<reference evidence="2" key="1">
    <citation type="journal article" date="2022" name="Cell">
        <title>Design, construction, and in vivo augmentation of a complex gut microbiome.</title>
        <authorList>
            <person name="Cheng A.G."/>
            <person name="Ho P.Y."/>
            <person name="Aranda-Diaz A."/>
            <person name="Jain S."/>
            <person name="Yu F.B."/>
            <person name="Meng X."/>
            <person name="Wang M."/>
            <person name="Iakiviak M."/>
            <person name="Nagashima K."/>
            <person name="Zhao A."/>
            <person name="Murugkar P."/>
            <person name="Patil A."/>
            <person name="Atabakhsh K."/>
            <person name="Weakley A."/>
            <person name="Yan J."/>
            <person name="Brumbaugh A.R."/>
            <person name="Higginbottom S."/>
            <person name="Dimas A."/>
            <person name="Shiver A.L."/>
            <person name="Deutschbauer A."/>
            <person name="Neff N."/>
            <person name="Sonnenburg J.L."/>
            <person name="Huang K.C."/>
            <person name="Fischbach M.A."/>
        </authorList>
    </citation>
    <scope>NUCLEOTIDE SEQUENCE</scope>
    <source>
        <strain evidence="2">JC50</strain>
    </source>
</reference>
<name>A0ABY5VCT2_9BACT</name>
<organism evidence="2 3">
    <name type="scientific">Alistipes senegalensis JC50</name>
    <dbReference type="NCBI Taxonomy" id="1033732"/>
    <lineage>
        <taxon>Bacteria</taxon>
        <taxon>Pseudomonadati</taxon>
        <taxon>Bacteroidota</taxon>
        <taxon>Bacteroidia</taxon>
        <taxon>Bacteroidales</taxon>
        <taxon>Rikenellaceae</taxon>
        <taxon>Alistipes</taxon>
    </lineage>
</organism>
<dbReference type="Pfam" id="PF20205">
    <property type="entry name" value="DUF6567"/>
    <property type="match status" value="1"/>
</dbReference>
<keyword evidence="3" id="KW-1185">Reference proteome</keyword>